<feature type="region of interest" description="Disordered" evidence="2">
    <location>
        <begin position="1"/>
        <end position="26"/>
    </location>
</feature>
<organism evidence="4 5">
    <name type="scientific">Rhodococcus opacus</name>
    <name type="common">Nocardia opaca</name>
    <dbReference type="NCBI Taxonomy" id="37919"/>
    <lineage>
        <taxon>Bacteria</taxon>
        <taxon>Bacillati</taxon>
        <taxon>Actinomycetota</taxon>
        <taxon>Actinomycetes</taxon>
        <taxon>Mycobacteriales</taxon>
        <taxon>Nocardiaceae</taxon>
        <taxon>Rhodococcus</taxon>
    </lineage>
</organism>
<name>A0A076F2M4_RHOOP</name>
<keyword evidence="3" id="KW-0472">Membrane</keyword>
<gene>
    <name evidence="4" type="ORF">EP51_37505</name>
</gene>
<dbReference type="RefSeq" id="WP_037226640.1">
    <property type="nucleotide sequence ID" value="NZ_CP008947.1"/>
</dbReference>
<feature type="transmembrane region" description="Helical" evidence="3">
    <location>
        <begin position="56"/>
        <end position="76"/>
    </location>
</feature>
<keyword evidence="1" id="KW-0175">Coiled coil</keyword>
<evidence type="ECO:0000313" key="5">
    <source>
        <dbReference type="Proteomes" id="UP000028488"/>
    </source>
</evidence>
<evidence type="ECO:0000256" key="1">
    <source>
        <dbReference type="SAM" id="Coils"/>
    </source>
</evidence>
<feature type="coiled-coil region" evidence="1">
    <location>
        <begin position="87"/>
        <end position="114"/>
    </location>
</feature>
<keyword evidence="3" id="KW-0812">Transmembrane</keyword>
<evidence type="ECO:0000256" key="3">
    <source>
        <dbReference type="SAM" id="Phobius"/>
    </source>
</evidence>
<evidence type="ECO:0000313" key="4">
    <source>
        <dbReference type="EMBL" id="AII10039.1"/>
    </source>
</evidence>
<dbReference type="AlphaFoldDB" id="A0A076F2M4"/>
<feature type="region of interest" description="Disordered" evidence="2">
    <location>
        <begin position="146"/>
        <end position="225"/>
    </location>
</feature>
<feature type="compositionally biased region" description="Polar residues" evidence="2">
    <location>
        <begin position="178"/>
        <end position="202"/>
    </location>
</feature>
<dbReference type="EMBL" id="CP008947">
    <property type="protein sequence ID" value="AII10039.1"/>
    <property type="molecule type" value="Genomic_DNA"/>
</dbReference>
<protein>
    <submittedName>
        <fullName evidence="4">Signal peptide protein</fullName>
    </submittedName>
</protein>
<sequence>MTVQVSSTEMRPARAANRTGAAERAYKKRTQRAAVHSGSAIAVSGKNRTGTLTARIPFVATILVLLAMGLAMTLLLTTRSAEDSYQLSAARAHNQSLAEEKAALQRDVETANSAPKLAEEAAKLGMVPANDPARLVVHPDGSVEVVGKPAPASGAPVPPLDVAAPPTQRGNAVATAPNRGTTTQSPRATPQPGNGTEIQAQGEQLVPVIPSATAPTTAPPSGGRR</sequence>
<accession>A0A076F2M4</accession>
<dbReference type="Proteomes" id="UP000028488">
    <property type="component" value="Chromosome"/>
</dbReference>
<proteinExistence type="predicted"/>
<evidence type="ECO:0000256" key="2">
    <source>
        <dbReference type="SAM" id="MobiDB-lite"/>
    </source>
</evidence>
<feature type="compositionally biased region" description="Low complexity" evidence="2">
    <location>
        <begin position="212"/>
        <end position="225"/>
    </location>
</feature>
<keyword evidence="3" id="KW-1133">Transmembrane helix</keyword>
<dbReference type="eggNOG" id="COG2919">
    <property type="taxonomic scope" value="Bacteria"/>
</dbReference>
<reference evidence="4 5" key="1">
    <citation type="submission" date="2014-07" db="EMBL/GenBank/DDBJ databases">
        <title>Genome Sequence of Rhodococcus opacus Strain R7, a Biodegrader of Mono- and Polycyclic Aromatic Hydrocarbons.</title>
        <authorList>
            <person name="Di Gennaro P."/>
            <person name="Zampolli J."/>
            <person name="Presti I."/>
            <person name="Cappelletti M."/>
            <person name="D'Ursi P."/>
            <person name="Orro A."/>
            <person name="Mezzelani A."/>
            <person name="Milanesi L."/>
        </authorList>
    </citation>
    <scope>NUCLEOTIDE SEQUENCE [LARGE SCALE GENOMIC DNA]</scope>
    <source>
        <strain evidence="4 5">R7</strain>
    </source>
</reference>